<evidence type="ECO:0000256" key="5">
    <source>
        <dbReference type="ARBA" id="ARBA00022946"/>
    </source>
</evidence>
<dbReference type="FunFam" id="3.60.15.10:FF:000013">
    <property type="entry name" value="Persulfide dioxygenase ETHE1, mitochondrial"/>
    <property type="match status" value="1"/>
</dbReference>
<dbReference type="GO" id="GO:0050313">
    <property type="term" value="F:sulfur dioxygenase activity"/>
    <property type="evidence" value="ECO:0007669"/>
    <property type="project" value="UniProtKB-EC"/>
</dbReference>
<comment type="subunit">
    <text evidence="12">Homodimer. Monomer. Interacts with TST. May interact with RELA.</text>
</comment>
<dbReference type="Proteomes" id="UP000440578">
    <property type="component" value="Unassembled WGS sequence"/>
</dbReference>
<keyword evidence="5" id="KW-0809">Transit peptide</keyword>
<dbReference type="GO" id="GO:0005739">
    <property type="term" value="C:mitochondrion"/>
    <property type="evidence" value="ECO:0007669"/>
    <property type="project" value="UniProtKB-SubCell"/>
</dbReference>
<dbReference type="SMART" id="SM00849">
    <property type="entry name" value="Lactamase_B"/>
    <property type="match status" value="1"/>
</dbReference>
<evidence type="ECO:0000256" key="9">
    <source>
        <dbReference type="ARBA" id="ARBA00023004"/>
    </source>
</evidence>
<gene>
    <name evidence="17" type="primary">Ethe1</name>
    <name evidence="17" type="ORF">FJT64_006696</name>
</gene>
<keyword evidence="6 17" id="KW-0223">Dioxygenase</keyword>
<comment type="cofactor">
    <cofactor evidence="1">
        <name>Fe(2+)</name>
        <dbReference type="ChEBI" id="CHEBI:29033"/>
    </cofactor>
</comment>
<dbReference type="GO" id="GO:0046872">
    <property type="term" value="F:metal ion binding"/>
    <property type="evidence" value="ECO:0007669"/>
    <property type="project" value="UniProtKB-KW"/>
</dbReference>
<evidence type="ECO:0000256" key="3">
    <source>
        <dbReference type="ARBA" id="ARBA00006759"/>
    </source>
</evidence>
<dbReference type="InterPro" id="IPR044528">
    <property type="entry name" value="POD-like_MBL-fold"/>
</dbReference>
<keyword evidence="10" id="KW-0496">Mitochondrion</keyword>
<evidence type="ECO:0000256" key="2">
    <source>
        <dbReference type="ARBA" id="ARBA00004173"/>
    </source>
</evidence>
<organism evidence="17 18">
    <name type="scientific">Amphibalanus amphitrite</name>
    <name type="common">Striped barnacle</name>
    <name type="synonym">Balanus amphitrite</name>
    <dbReference type="NCBI Taxonomy" id="1232801"/>
    <lineage>
        <taxon>Eukaryota</taxon>
        <taxon>Metazoa</taxon>
        <taxon>Ecdysozoa</taxon>
        <taxon>Arthropoda</taxon>
        <taxon>Crustacea</taxon>
        <taxon>Multicrustacea</taxon>
        <taxon>Cirripedia</taxon>
        <taxon>Thoracica</taxon>
        <taxon>Thoracicalcarea</taxon>
        <taxon>Balanomorpha</taxon>
        <taxon>Balanoidea</taxon>
        <taxon>Balanidae</taxon>
        <taxon>Amphibalaninae</taxon>
        <taxon>Amphibalanus</taxon>
    </lineage>
</organism>
<evidence type="ECO:0000256" key="8">
    <source>
        <dbReference type="ARBA" id="ARBA00023002"/>
    </source>
</evidence>
<keyword evidence="8" id="KW-0560">Oxidoreductase</keyword>
<dbReference type="EMBL" id="VIIS01001596">
    <property type="protein sequence ID" value="KAF0295816.1"/>
    <property type="molecule type" value="Genomic_DNA"/>
</dbReference>
<dbReference type="CDD" id="cd07724">
    <property type="entry name" value="POD-like_MBL-fold"/>
    <property type="match status" value="1"/>
</dbReference>
<comment type="similarity">
    <text evidence="3">Belongs to the metallo-beta-lactamase superfamily. Glyoxalase II family.</text>
</comment>
<accession>A0A6A4VME7</accession>
<dbReference type="Gene3D" id="3.60.15.10">
    <property type="entry name" value="Ribonuclease Z/Hydroxyacylglutathione hydrolase-like"/>
    <property type="match status" value="1"/>
</dbReference>
<evidence type="ECO:0000256" key="4">
    <source>
        <dbReference type="ARBA" id="ARBA00022723"/>
    </source>
</evidence>
<feature type="domain" description="Metallo-beta-lactamase" evidence="16">
    <location>
        <begin position="53"/>
        <end position="214"/>
    </location>
</feature>
<protein>
    <recommendedName>
        <fullName evidence="14">Persulfide dioxygenase ETHE1, mitochondrial</fullName>
        <ecNumber evidence="13">1.13.11.18</ecNumber>
    </recommendedName>
    <alternativeName>
        <fullName evidence="15">Sulfur dioxygenase ETHE1</fullName>
    </alternativeName>
</protein>
<dbReference type="InterPro" id="IPR036866">
    <property type="entry name" value="RibonucZ/Hydroxyglut_hydro"/>
</dbReference>
<dbReference type="GO" id="GO:0006749">
    <property type="term" value="P:glutathione metabolic process"/>
    <property type="evidence" value="ECO:0007669"/>
    <property type="project" value="InterPro"/>
</dbReference>
<dbReference type="GO" id="GO:0070813">
    <property type="term" value="P:hydrogen sulfide metabolic process"/>
    <property type="evidence" value="ECO:0007669"/>
    <property type="project" value="TreeGrafter"/>
</dbReference>
<keyword evidence="7" id="KW-0007">Acetylation</keyword>
<evidence type="ECO:0000256" key="15">
    <source>
        <dbReference type="ARBA" id="ARBA00077964"/>
    </source>
</evidence>
<dbReference type="OrthoDB" id="449487at2759"/>
<dbReference type="PANTHER" id="PTHR43084">
    <property type="entry name" value="PERSULFIDE DIOXYGENASE ETHE1"/>
    <property type="match status" value="1"/>
</dbReference>
<evidence type="ECO:0000256" key="10">
    <source>
        <dbReference type="ARBA" id="ARBA00023128"/>
    </source>
</evidence>
<dbReference type="InterPro" id="IPR051682">
    <property type="entry name" value="Mito_Persulfide_Diox"/>
</dbReference>
<evidence type="ECO:0000259" key="16">
    <source>
        <dbReference type="SMART" id="SM00849"/>
    </source>
</evidence>
<keyword evidence="9" id="KW-0408">Iron</keyword>
<evidence type="ECO:0000256" key="14">
    <source>
        <dbReference type="ARBA" id="ARBA00067300"/>
    </source>
</evidence>
<dbReference type="GO" id="GO:0031123">
    <property type="term" value="P:RNA 3'-end processing"/>
    <property type="evidence" value="ECO:0007669"/>
    <property type="project" value="UniProtKB-ARBA"/>
</dbReference>
<evidence type="ECO:0000256" key="11">
    <source>
        <dbReference type="ARBA" id="ARBA00050990"/>
    </source>
</evidence>
<dbReference type="InterPro" id="IPR001279">
    <property type="entry name" value="Metallo-B-lactamas"/>
</dbReference>
<evidence type="ECO:0000256" key="12">
    <source>
        <dbReference type="ARBA" id="ARBA00065219"/>
    </source>
</evidence>
<reference evidence="17 18" key="1">
    <citation type="submission" date="2019-07" db="EMBL/GenBank/DDBJ databases">
        <title>Draft genome assembly of a fouling barnacle, Amphibalanus amphitrite (Darwin, 1854): The first reference genome for Thecostraca.</title>
        <authorList>
            <person name="Kim W."/>
        </authorList>
    </citation>
    <scope>NUCLEOTIDE SEQUENCE [LARGE SCALE GENOMIC DNA]</scope>
    <source>
        <strain evidence="17">SNU_AA5</strain>
        <tissue evidence="17">Soma without cirri and trophi</tissue>
    </source>
</reference>
<evidence type="ECO:0000256" key="13">
    <source>
        <dbReference type="ARBA" id="ARBA00066686"/>
    </source>
</evidence>
<dbReference type="EC" id="1.13.11.18" evidence="13"/>
<evidence type="ECO:0000256" key="7">
    <source>
        <dbReference type="ARBA" id="ARBA00022990"/>
    </source>
</evidence>
<dbReference type="Pfam" id="PF00753">
    <property type="entry name" value="Lactamase_B"/>
    <property type="match status" value="2"/>
</dbReference>
<evidence type="ECO:0000313" key="18">
    <source>
        <dbReference type="Proteomes" id="UP000440578"/>
    </source>
</evidence>
<sequence length="287" mass="31478">MPNVCKKQREKWRHIKDLDIPQCSHGQVELLLGANVSEAVIQQEVRLFDGDTYTYTYLVGDRSTGEAALIDPVIDQVTRDLQVVSDLGLTLKYAVNTHMHADHVTGSGLLKQHVPSCRSVIAAASGARADVRLSAGDIVTVGGLQLETRATPGHTNGCVSYVLHAAGLVFTGDAVLIRGCGRTDFQEGDSGTLYDSVHREIFSLPDHFTVLPAHDYRGFTSSSVAEEKTLNPRLTLSREQFIKFMEDLKLDYPKYIDEALPANRACGLQELSSNHRALFEKLSAARA</sequence>
<evidence type="ECO:0000313" key="17">
    <source>
        <dbReference type="EMBL" id="KAF0295816.1"/>
    </source>
</evidence>
<proteinExistence type="inferred from homology"/>
<keyword evidence="18" id="KW-1185">Reference proteome</keyword>
<comment type="subcellular location">
    <subcellularLocation>
        <location evidence="2">Mitochondrion</location>
    </subcellularLocation>
</comment>
<dbReference type="PANTHER" id="PTHR43084:SF1">
    <property type="entry name" value="PERSULFIDE DIOXYGENASE ETHE1, MITOCHONDRIAL"/>
    <property type="match status" value="1"/>
</dbReference>
<dbReference type="SUPFAM" id="SSF56281">
    <property type="entry name" value="Metallo-hydrolase/oxidoreductase"/>
    <property type="match status" value="1"/>
</dbReference>
<name>A0A6A4VME7_AMPAM</name>
<comment type="catalytic activity">
    <reaction evidence="11">
        <text>S-sulfanylglutathione + O2 + H2O = sulfite + glutathione + 2 H(+)</text>
        <dbReference type="Rhea" id="RHEA:12981"/>
        <dbReference type="ChEBI" id="CHEBI:15377"/>
        <dbReference type="ChEBI" id="CHEBI:15378"/>
        <dbReference type="ChEBI" id="CHEBI:15379"/>
        <dbReference type="ChEBI" id="CHEBI:17359"/>
        <dbReference type="ChEBI" id="CHEBI:57925"/>
        <dbReference type="ChEBI" id="CHEBI:58905"/>
        <dbReference type="EC" id="1.13.11.18"/>
    </reaction>
</comment>
<dbReference type="AlphaFoldDB" id="A0A6A4VME7"/>
<evidence type="ECO:0000256" key="1">
    <source>
        <dbReference type="ARBA" id="ARBA00001954"/>
    </source>
</evidence>
<keyword evidence="4" id="KW-0479">Metal-binding</keyword>
<comment type="caution">
    <text evidence="17">The sequence shown here is derived from an EMBL/GenBank/DDBJ whole genome shotgun (WGS) entry which is preliminary data.</text>
</comment>
<evidence type="ECO:0000256" key="6">
    <source>
        <dbReference type="ARBA" id="ARBA00022964"/>
    </source>
</evidence>